<keyword evidence="1" id="KW-1133">Transmembrane helix</keyword>
<keyword evidence="3" id="KW-1185">Reference proteome</keyword>
<proteinExistence type="predicted"/>
<dbReference type="AlphaFoldDB" id="A0A1G1TF61"/>
<reference evidence="2 3" key="1">
    <citation type="submission" date="2016-08" db="EMBL/GenBank/DDBJ databases">
        <title>Hymenobacter coccineus sp. nov., Hymenobacter lapidarius sp. nov. and Hymenobacter glacialis sp. nov., isolated from Antarctic soil.</title>
        <authorList>
            <person name="Sedlacek I."/>
            <person name="Kralova S."/>
            <person name="Kyrova K."/>
            <person name="Maslanova I."/>
            <person name="Stankova E."/>
            <person name="Vrbovska V."/>
            <person name="Nemec M."/>
            <person name="Bartak M."/>
            <person name="Svec P."/>
            <person name="Busse H.-J."/>
            <person name="Pantucek R."/>
        </authorList>
    </citation>
    <scope>NUCLEOTIDE SEQUENCE [LARGE SCALE GENOMIC DNA]</scope>
    <source>
        <strain evidence="2 3">CCM 8649</strain>
    </source>
</reference>
<keyword evidence="1" id="KW-0812">Transmembrane</keyword>
<feature type="transmembrane region" description="Helical" evidence="1">
    <location>
        <begin position="148"/>
        <end position="166"/>
    </location>
</feature>
<keyword evidence="1" id="KW-0472">Membrane</keyword>
<evidence type="ECO:0000256" key="1">
    <source>
        <dbReference type="SAM" id="Phobius"/>
    </source>
</evidence>
<dbReference type="Proteomes" id="UP000177506">
    <property type="component" value="Unassembled WGS sequence"/>
</dbReference>
<evidence type="ECO:0000313" key="2">
    <source>
        <dbReference type="EMBL" id="OGX89503.1"/>
    </source>
</evidence>
<gene>
    <name evidence="2" type="ORF">BEN49_08885</name>
</gene>
<organism evidence="2 3">
    <name type="scientific">Hymenobacter coccineus</name>
    <dbReference type="NCBI Taxonomy" id="1908235"/>
    <lineage>
        <taxon>Bacteria</taxon>
        <taxon>Pseudomonadati</taxon>
        <taxon>Bacteroidota</taxon>
        <taxon>Cytophagia</taxon>
        <taxon>Cytophagales</taxon>
        <taxon>Hymenobacteraceae</taxon>
        <taxon>Hymenobacter</taxon>
    </lineage>
</organism>
<comment type="caution">
    <text evidence="2">The sequence shown here is derived from an EMBL/GenBank/DDBJ whole genome shotgun (WGS) entry which is preliminary data.</text>
</comment>
<evidence type="ECO:0000313" key="3">
    <source>
        <dbReference type="Proteomes" id="UP000177506"/>
    </source>
</evidence>
<protein>
    <submittedName>
        <fullName evidence="2">Uncharacterized protein</fullName>
    </submittedName>
</protein>
<name>A0A1G1TF61_9BACT</name>
<dbReference type="EMBL" id="MDZA01000277">
    <property type="protein sequence ID" value="OGX89503.1"/>
    <property type="molecule type" value="Genomic_DNA"/>
</dbReference>
<feature type="transmembrane region" description="Helical" evidence="1">
    <location>
        <begin position="33"/>
        <end position="55"/>
    </location>
</feature>
<dbReference type="RefSeq" id="WP_070744748.1">
    <property type="nucleotide sequence ID" value="NZ_MDZA01000277.1"/>
</dbReference>
<accession>A0A1G1TF61</accession>
<sequence>MFLGVFGIINFLGYVMTGPVVDYGDVGQAEKLLGVPVAAAIVAAVAAALAVTLAVRATAPLFLRFVPAPGPGARRGSGAKAALPAGVAAVAVVAGLGRRHGAVVALAHGAQPRVPAHEQHGAGGRFWGRHWPGRFAGGPSGARRAKGAAVALALALGALAVGYWLLRWGVQL</sequence>